<feature type="domain" description="PDZ" evidence="5">
    <location>
        <begin position="67"/>
        <end position="138"/>
    </location>
</feature>
<evidence type="ECO:0000256" key="3">
    <source>
        <dbReference type="SAM" id="MobiDB-lite"/>
    </source>
</evidence>
<dbReference type="GO" id="GO:0006508">
    <property type="term" value="P:proteolysis"/>
    <property type="evidence" value="ECO:0007669"/>
    <property type="project" value="InterPro"/>
</dbReference>
<feature type="region of interest" description="Disordered" evidence="3">
    <location>
        <begin position="328"/>
        <end position="379"/>
    </location>
</feature>
<feature type="compositionally biased region" description="Pro residues" evidence="3">
    <location>
        <begin position="360"/>
        <end position="374"/>
    </location>
</feature>
<gene>
    <name evidence="6" type="ORF">IP90_00567</name>
</gene>
<dbReference type="PANTHER" id="PTHR42837">
    <property type="entry name" value="REGULATOR OF SIGMA-E PROTEASE RSEP"/>
    <property type="match status" value="1"/>
</dbReference>
<dbReference type="InterPro" id="IPR041489">
    <property type="entry name" value="PDZ_6"/>
</dbReference>
<dbReference type="EMBL" id="VLKN01000001">
    <property type="protein sequence ID" value="TWI06301.1"/>
    <property type="molecule type" value="Genomic_DNA"/>
</dbReference>
<sequence length="418" mass="44074">MTAFTTRTTLLAAALGLLLTGTAAAQTPAKRDAAAEKELAAAQAELNRAAKRVAELSMKAGKERMQQARVERIIDRRPVVGVLLAPDAQAGVRIAGVTPDSAAAKAGLKSGDRLVSVNSARILGDTGELRLRNARKLLGGLEENSSAKLGYERDGRGTVVSVTPRAGDRVVMLPDFDGAEIGRVITLSDLGDIETEYFAGLKDLAVDLAPEIEREIVRLGSIDPCKGDRCKAPMLLSAFRWNGLNLASVDPQLGRYFGTDKGVLVLSAGELDGLQAGDVIQKIDGRTVNNPREAMDALRDKPADATVAMTYLRDRKPGSTRIKVPRLMAFPPLPPAPPAPPRAPKPPTPPKPPTGALSAPPTPPAPPAPPPAPAKPSFAGNADAVTYMLVDKDGHTHTYSWRDQAELDAAGAVKTGTR</sequence>
<dbReference type="Pfam" id="PF17820">
    <property type="entry name" value="PDZ_6"/>
    <property type="match status" value="1"/>
</dbReference>
<dbReference type="Proteomes" id="UP000315167">
    <property type="component" value="Unassembled WGS sequence"/>
</dbReference>
<reference evidence="6 7" key="1">
    <citation type="journal article" date="2015" name="Stand. Genomic Sci.">
        <title>Genomic Encyclopedia of Bacterial and Archaeal Type Strains, Phase III: the genomes of soil and plant-associated and newly described type strains.</title>
        <authorList>
            <person name="Whitman W.B."/>
            <person name="Woyke T."/>
            <person name="Klenk H.P."/>
            <person name="Zhou Y."/>
            <person name="Lilburn T.G."/>
            <person name="Beck B.J."/>
            <person name="De Vos P."/>
            <person name="Vandamme P."/>
            <person name="Eisen J.A."/>
            <person name="Garrity G."/>
            <person name="Hugenholtz P."/>
            <person name="Kyrpides N.C."/>
        </authorList>
    </citation>
    <scope>NUCLEOTIDE SEQUENCE [LARGE SCALE GENOMIC DNA]</scope>
    <source>
        <strain evidence="6 7">CGMCC 1.10821</strain>
    </source>
</reference>
<evidence type="ECO:0000256" key="4">
    <source>
        <dbReference type="SAM" id="SignalP"/>
    </source>
</evidence>
<dbReference type="PROSITE" id="PS50106">
    <property type="entry name" value="PDZ"/>
    <property type="match status" value="1"/>
</dbReference>
<evidence type="ECO:0000256" key="1">
    <source>
        <dbReference type="ARBA" id="ARBA00001947"/>
    </source>
</evidence>
<dbReference type="RefSeq" id="WP_158635254.1">
    <property type="nucleotide sequence ID" value="NZ_VLKN01000001.1"/>
</dbReference>
<feature type="chain" id="PRO_5021945401" evidence="4">
    <location>
        <begin position="26"/>
        <end position="418"/>
    </location>
</feature>
<keyword evidence="2" id="KW-0175">Coiled coil</keyword>
<organism evidence="6 7">
    <name type="scientific">Luteimonas cucumeris</name>
    <dbReference type="NCBI Taxonomy" id="985012"/>
    <lineage>
        <taxon>Bacteria</taxon>
        <taxon>Pseudomonadati</taxon>
        <taxon>Pseudomonadota</taxon>
        <taxon>Gammaproteobacteria</taxon>
        <taxon>Lysobacterales</taxon>
        <taxon>Lysobacteraceae</taxon>
        <taxon>Luteimonas</taxon>
    </lineage>
</organism>
<dbReference type="InterPro" id="IPR001478">
    <property type="entry name" value="PDZ"/>
</dbReference>
<proteinExistence type="predicted"/>
<dbReference type="SUPFAM" id="SSF50156">
    <property type="entry name" value="PDZ domain-like"/>
    <property type="match status" value="2"/>
</dbReference>
<comment type="caution">
    <text evidence="6">The sequence shown here is derived from an EMBL/GenBank/DDBJ whole genome shotgun (WGS) entry which is preliminary data.</text>
</comment>
<feature type="signal peptide" evidence="4">
    <location>
        <begin position="1"/>
        <end position="25"/>
    </location>
</feature>
<keyword evidence="4" id="KW-0732">Signal</keyword>
<feature type="coiled-coil region" evidence="2">
    <location>
        <begin position="32"/>
        <end position="59"/>
    </location>
</feature>
<dbReference type="PANTHER" id="PTHR42837:SF2">
    <property type="entry name" value="MEMBRANE METALLOPROTEASE ARASP2, CHLOROPLASTIC-RELATED"/>
    <property type="match status" value="1"/>
</dbReference>
<feature type="region of interest" description="Disordered" evidence="3">
    <location>
        <begin position="398"/>
        <end position="418"/>
    </location>
</feature>
<protein>
    <submittedName>
        <fullName evidence="6">PDZ domain-containing protein</fullName>
    </submittedName>
</protein>
<dbReference type="SMART" id="SM00228">
    <property type="entry name" value="PDZ"/>
    <property type="match status" value="2"/>
</dbReference>
<keyword evidence="7" id="KW-1185">Reference proteome</keyword>
<dbReference type="InterPro" id="IPR036034">
    <property type="entry name" value="PDZ_sf"/>
</dbReference>
<dbReference type="Gene3D" id="2.30.42.10">
    <property type="match status" value="2"/>
</dbReference>
<name>A0A562LFA4_9GAMM</name>
<feature type="compositionally biased region" description="Pro residues" evidence="3">
    <location>
        <begin position="331"/>
        <end position="353"/>
    </location>
</feature>
<evidence type="ECO:0000256" key="2">
    <source>
        <dbReference type="SAM" id="Coils"/>
    </source>
</evidence>
<dbReference type="GO" id="GO:0016020">
    <property type="term" value="C:membrane"/>
    <property type="evidence" value="ECO:0007669"/>
    <property type="project" value="InterPro"/>
</dbReference>
<dbReference type="Pfam" id="PF13180">
    <property type="entry name" value="PDZ_2"/>
    <property type="match status" value="1"/>
</dbReference>
<accession>A0A562LFA4</accession>
<evidence type="ECO:0000259" key="5">
    <source>
        <dbReference type="PROSITE" id="PS50106"/>
    </source>
</evidence>
<evidence type="ECO:0000313" key="6">
    <source>
        <dbReference type="EMBL" id="TWI06301.1"/>
    </source>
</evidence>
<dbReference type="GO" id="GO:0004222">
    <property type="term" value="F:metalloendopeptidase activity"/>
    <property type="evidence" value="ECO:0007669"/>
    <property type="project" value="InterPro"/>
</dbReference>
<comment type="cofactor">
    <cofactor evidence="1">
        <name>Zn(2+)</name>
        <dbReference type="ChEBI" id="CHEBI:29105"/>
    </cofactor>
</comment>
<dbReference type="InterPro" id="IPR004387">
    <property type="entry name" value="Pept_M50_Zn"/>
</dbReference>
<dbReference type="AlphaFoldDB" id="A0A562LFA4"/>
<dbReference type="OrthoDB" id="5953789at2"/>
<evidence type="ECO:0000313" key="7">
    <source>
        <dbReference type="Proteomes" id="UP000315167"/>
    </source>
</evidence>